<feature type="binding site" evidence="3">
    <location>
        <position position="226"/>
    </location>
    <ligand>
        <name>Ca(2+)</name>
        <dbReference type="ChEBI" id="CHEBI:29108"/>
    </ligand>
</feature>
<comment type="cofactor">
    <cofactor evidence="2">
        <name>Mn(2+)</name>
        <dbReference type="ChEBI" id="CHEBI:29035"/>
    </cofactor>
    <text evidence="2">Binds 2 manganese ions per subunit.</text>
</comment>
<evidence type="ECO:0000313" key="7">
    <source>
        <dbReference type="Proteomes" id="UP000032604"/>
    </source>
</evidence>
<keyword evidence="2" id="KW-0464">Manganese</keyword>
<dbReference type="SUPFAM" id="SSF47240">
    <property type="entry name" value="Ferritin-like"/>
    <property type="match status" value="1"/>
</dbReference>
<keyword evidence="2" id="KW-0479">Metal-binding</keyword>
<name>A0A0D5CKV2_9MICO</name>
<feature type="binding site" evidence="2">
    <location>
        <position position="69"/>
    </location>
    <ligand>
        <name>Mn(2+)</name>
        <dbReference type="ChEBI" id="CHEBI:29035"/>
        <label>1</label>
    </ligand>
</feature>
<feature type="binding site" evidence="2">
    <location>
        <position position="66"/>
    </location>
    <ligand>
        <name>Mn(2+)</name>
        <dbReference type="ChEBI" id="CHEBI:29035"/>
        <label>2</label>
    </ligand>
</feature>
<dbReference type="Proteomes" id="UP000266634">
    <property type="component" value="Unassembled WGS sequence"/>
</dbReference>
<comment type="cofactor">
    <cofactor evidence="3">
        <name>Ca(2+)</name>
        <dbReference type="ChEBI" id="CHEBI:29108"/>
    </cofactor>
    <text evidence="3">Binds 1 Ca(2+) ion per subunit.</text>
</comment>
<evidence type="ECO:0000313" key="5">
    <source>
        <dbReference type="EMBL" id="AJW80248.1"/>
    </source>
</evidence>
<protein>
    <submittedName>
        <fullName evidence="5 6">Manganese catalase</fullName>
    </submittedName>
</protein>
<comment type="similarity">
    <text evidence="1">Belongs to the manganese catalase family.</text>
</comment>
<evidence type="ECO:0000256" key="1">
    <source>
        <dbReference type="ARBA" id="ARBA00007644"/>
    </source>
</evidence>
<evidence type="ECO:0000313" key="6">
    <source>
        <dbReference type="EMBL" id="RIJ44062.1"/>
    </source>
</evidence>
<dbReference type="RefSeq" id="WP_045529975.1">
    <property type="nucleotide sequence ID" value="NZ_CP011043.1"/>
</dbReference>
<feature type="binding site" evidence="2">
    <location>
        <position position="182"/>
    </location>
    <ligand>
        <name>Mn(2+)</name>
        <dbReference type="ChEBI" id="CHEBI:29035"/>
        <label>1</label>
    </ligand>
</feature>
<dbReference type="PATRIC" id="fig|33014.5.peg.3091"/>
<feature type="binding site" evidence="3">
    <location>
        <position position="57"/>
    </location>
    <ligand>
        <name>Ca(2+)</name>
        <dbReference type="ChEBI" id="CHEBI:29108"/>
    </ligand>
</feature>
<dbReference type="OrthoDB" id="8334870at2"/>
<dbReference type="InterPro" id="IPR039377">
    <property type="entry name" value="Mn_catalase_dom"/>
</dbReference>
<dbReference type="KEGG" id="cmh:VO01_15000"/>
<proteinExistence type="inferred from homology"/>
<dbReference type="InterPro" id="IPR007760">
    <property type="entry name" value="Mn_catalase"/>
</dbReference>
<dbReference type="Pfam" id="PF05067">
    <property type="entry name" value="Mn_catalase"/>
    <property type="match status" value="1"/>
</dbReference>
<evidence type="ECO:0000256" key="3">
    <source>
        <dbReference type="PIRSR" id="PIRSR607760-2"/>
    </source>
</evidence>
<feature type="binding site" evidence="3">
    <location>
        <position position="222"/>
    </location>
    <ligand>
        <name>Ca(2+)</name>
        <dbReference type="ChEBI" id="CHEBI:29108"/>
    </ligand>
</feature>
<dbReference type="Proteomes" id="UP000032604">
    <property type="component" value="Chromosome"/>
</dbReference>
<dbReference type="AlphaFoldDB" id="A0A0D5CKV2"/>
<dbReference type="Gene3D" id="1.20.1260.10">
    <property type="match status" value="1"/>
</dbReference>
<keyword evidence="3" id="KW-0106">Calcium</keyword>
<sequence length="294" mass="31474">MFFHKQELQHSATPDKPDPIYARHLQEVLGGQYGEISVAMQYGFQSWNSKLPGKYRDMLYGIGAEEFGHVEMLAIMIAKLLETAPVEATEDAMKDPTLAAVIGGGDIQHAIVAGAGARPVDANGNPWQGSFITASGNLLADFHANANAEMQGRLQVARLHHMTDDKGVKDLLSFLLARDTMHQNQWLAAIAELQAEGTESLPVPGDFPIELEDRDVSYQYLNFSDGPAAAEGTWASGPAPDGKGTFSYHDGPTSSVPMPAPPLGNPLLHGTIPPKDPGLLKKAASAVKDAVTPE</sequence>
<dbReference type="HOGENOM" id="CLU_057467_1_1_11"/>
<reference evidence="5 7" key="1">
    <citation type="journal article" date="2015" name="Genome Announc.">
        <title>Complete Genome Sequence of Clavibacter michiganensis subsp. insidiosus R1-1 Using PacBio Single-Molecule Real-Time Technology.</title>
        <authorList>
            <person name="Lu Y."/>
            <person name="Samac D.A."/>
            <person name="Glazebrook J."/>
            <person name="Ishimaru C.A."/>
        </authorList>
    </citation>
    <scope>NUCLEOTIDE SEQUENCE [LARGE SCALE GENOMIC DNA]</scope>
    <source>
        <strain evidence="5 7">R1-1</strain>
    </source>
</reference>
<organism evidence="5 7">
    <name type="scientific">Clavibacter michiganensis subsp. insidiosus</name>
    <dbReference type="NCBI Taxonomy" id="33014"/>
    <lineage>
        <taxon>Bacteria</taxon>
        <taxon>Bacillati</taxon>
        <taxon>Actinomycetota</taxon>
        <taxon>Actinomycetes</taxon>
        <taxon>Micrococcales</taxon>
        <taxon>Microbacteriaceae</taxon>
        <taxon>Clavibacter</taxon>
    </lineage>
</organism>
<dbReference type="GO" id="GO:0046872">
    <property type="term" value="F:metal ion binding"/>
    <property type="evidence" value="ECO:0007669"/>
    <property type="project" value="UniProtKB-KW"/>
</dbReference>
<dbReference type="InterPro" id="IPR009078">
    <property type="entry name" value="Ferritin-like_SF"/>
</dbReference>
<evidence type="ECO:0000256" key="4">
    <source>
        <dbReference type="SAM" id="MobiDB-lite"/>
    </source>
</evidence>
<dbReference type="EMBL" id="CP011043">
    <property type="protein sequence ID" value="AJW80248.1"/>
    <property type="molecule type" value="Genomic_DNA"/>
</dbReference>
<dbReference type="InterPro" id="IPR012347">
    <property type="entry name" value="Ferritin-like"/>
</dbReference>
<feature type="region of interest" description="Disordered" evidence="4">
    <location>
        <begin position="232"/>
        <end position="294"/>
    </location>
</feature>
<feature type="binding site" evidence="3">
    <location>
        <position position="224"/>
    </location>
    <ligand>
        <name>Ca(2+)</name>
        <dbReference type="ChEBI" id="CHEBI:29108"/>
    </ligand>
</feature>
<accession>A0A0D5CKV2</accession>
<evidence type="ECO:0000313" key="8">
    <source>
        <dbReference type="Proteomes" id="UP000266634"/>
    </source>
</evidence>
<gene>
    <name evidence="6" type="ORF">DZF93_04220</name>
    <name evidence="5" type="ORF">VO01_15000</name>
</gene>
<evidence type="ECO:0000256" key="2">
    <source>
        <dbReference type="PIRSR" id="PIRSR607760-1"/>
    </source>
</evidence>
<dbReference type="EMBL" id="QWEA01000095">
    <property type="protein sequence ID" value="RIJ44062.1"/>
    <property type="molecule type" value="Genomic_DNA"/>
</dbReference>
<feature type="binding site" evidence="2">
    <location>
        <position position="35"/>
    </location>
    <ligand>
        <name>Mn(2+)</name>
        <dbReference type="ChEBI" id="CHEBI:29035"/>
        <label>1</label>
    </ligand>
</feature>
<feature type="binding site" evidence="2">
    <location>
        <position position="149"/>
    </location>
    <ligand>
        <name>Mn(2+)</name>
        <dbReference type="ChEBI" id="CHEBI:29035"/>
        <label>1</label>
    </ligand>
</feature>
<reference evidence="6 8" key="2">
    <citation type="submission" date="2018-08" db="EMBL/GenBank/DDBJ databases">
        <title>Genome Sequence of Clavibacter michiganensis Subspecies type strains, and the Atypical Peach-Colored Strains Isolated from Tomato.</title>
        <authorList>
            <person name="Osdaghi E."/>
            <person name="Portier P."/>
            <person name="Briand M."/>
            <person name="Jacques M.-A."/>
        </authorList>
    </citation>
    <scope>NUCLEOTIDE SEQUENCE [LARGE SCALE GENOMIC DNA]</scope>
    <source>
        <strain evidence="6 8">CFBP 6488</strain>
    </source>
</reference>
<dbReference type="CDD" id="cd01051">
    <property type="entry name" value="Mn_catalase"/>
    <property type="match status" value="1"/>
</dbReference>